<sequence>MATDGIKKSARSKEDLLVALSEQIELLKLGCRNFDSGNEIEAKNIAVRLRVLLHQTKQSHALLEQLGVRNGYFVNTAHRLRPENRGSDFALTSVLLDSMSGAKYVPLLTSRVGSVRPSKRVFSDWWNTPVIKDQRGNTFCRRDLVLAVSNQDGGAHIDPTIDEAYRRLTRENSLLVFFSTGPGTAYAMGNPVLASIRQIAYEVGETLRTKTPSASAFGGVTE</sequence>
<proteinExistence type="predicted"/>
<dbReference type="RefSeq" id="WP_115534385.1">
    <property type="nucleotide sequence ID" value="NZ_QRGA01000008.1"/>
</dbReference>
<keyword evidence="2" id="KW-1185">Reference proteome</keyword>
<organism evidence="1 2">
    <name type="scientific">Trinickia dinghuensis</name>
    <dbReference type="NCBI Taxonomy" id="2291023"/>
    <lineage>
        <taxon>Bacteria</taxon>
        <taxon>Pseudomonadati</taxon>
        <taxon>Pseudomonadota</taxon>
        <taxon>Betaproteobacteria</taxon>
        <taxon>Burkholderiales</taxon>
        <taxon>Burkholderiaceae</taxon>
        <taxon>Trinickia</taxon>
    </lineage>
</organism>
<dbReference type="AlphaFoldDB" id="A0A3D8JXL8"/>
<gene>
    <name evidence="1" type="ORF">DWV00_14990</name>
</gene>
<dbReference type="Proteomes" id="UP000256838">
    <property type="component" value="Unassembled WGS sequence"/>
</dbReference>
<reference evidence="1 2" key="1">
    <citation type="submission" date="2018-08" db="EMBL/GenBank/DDBJ databases">
        <title>Paraburkholderia sp. DHOM06 isolated from forest soil.</title>
        <authorList>
            <person name="Gao Z.-H."/>
            <person name="Qiu L.-H."/>
        </authorList>
    </citation>
    <scope>NUCLEOTIDE SEQUENCE [LARGE SCALE GENOMIC DNA]</scope>
    <source>
        <strain evidence="1 2">DHOM06</strain>
    </source>
</reference>
<comment type="caution">
    <text evidence="1">The sequence shown here is derived from an EMBL/GenBank/DDBJ whole genome shotgun (WGS) entry which is preliminary data.</text>
</comment>
<protein>
    <submittedName>
        <fullName evidence="1">Uncharacterized protein</fullName>
    </submittedName>
</protein>
<evidence type="ECO:0000313" key="2">
    <source>
        <dbReference type="Proteomes" id="UP000256838"/>
    </source>
</evidence>
<name>A0A3D8JXL8_9BURK</name>
<dbReference type="OrthoDB" id="1551235at2"/>
<evidence type="ECO:0000313" key="1">
    <source>
        <dbReference type="EMBL" id="RDU97858.1"/>
    </source>
</evidence>
<accession>A0A3D8JXL8</accession>
<dbReference type="EMBL" id="QRGA01000008">
    <property type="protein sequence ID" value="RDU97858.1"/>
    <property type="molecule type" value="Genomic_DNA"/>
</dbReference>